<evidence type="ECO:0000259" key="3">
    <source>
        <dbReference type="Pfam" id="PF07687"/>
    </source>
</evidence>
<dbReference type="SUPFAM" id="SSF53187">
    <property type="entry name" value="Zn-dependent exopeptidases"/>
    <property type="match status" value="1"/>
</dbReference>
<gene>
    <name evidence="4" type="ORF">H6A60_09525</name>
</gene>
<comment type="similarity">
    <text evidence="2">Belongs to the peptidase M20A family.</text>
</comment>
<proteinExistence type="inferred from homology"/>
<evidence type="ECO:0000256" key="2">
    <source>
        <dbReference type="PIRNR" id="PIRNR037226"/>
    </source>
</evidence>
<dbReference type="Pfam" id="PF07687">
    <property type="entry name" value="M20_dimer"/>
    <property type="match status" value="1"/>
</dbReference>
<dbReference type="PANTHER" id="PTHR30575">
    <property type="entry name" value="PEPTIDASE M20"/>
    <property type="match status" value="1"/>
</dbReference>
<dbReference type="NCBIfam" id="TIGR01891">
    <property type="entry name" value="amidohydrolases"/>
    <property type="match status" value="1"/>
</dbReference>
<dbReference type="Pfam" id="PF01546">
    <property type="entry name" value="Peptidase_M20"/>
    <property type="match status" value="1"/>
</dbReference>
<evidence type="ECO:0000256" key="1">
    <source>
        <dbReference type="ARBA" id="ARBA00022801"/>
    </source>
</evidence>
<comment type="caution">
    <text evidence="4">The sequence shown here is derived from an EMBL/GenBank/DDBJ whole genome shotgun (WGS) entry which is preliminary data.</text>
</comment>
<dbReference type="InterPro" id="IPR017439">
    <property type="entry name" value="Amidohydrolase"/>
</dbReference>
<dbReference type="InterPro" id="IPR036264">
    <property type="entry name" value="Bact_exopeptidase_dim_dom"/>
</dbReference>
<evidence type="ECO:0000313" key="4">
    <source>
        <dbReference type="EMBL" id="MBM6704721.1"/>
    </source>
</evidence>
<evidence type="ECO:0000313" key="5">
    <source>
        <dbReference type="Proteomes" id="UP000715095"/>
    </source>
</evidence>
<dbReference type="PANTHER" id="PTHR30575:SF3">
    <property type="entry name" value="PEPTIDASE M20 DIMERISATION DOMAIN-CONTAINING PROTEIN"/>
    <property type="match status" value="1"/>
</dbReference>
<organism evidence="4 5">
    <name type="scientific">Sutterella massiliensis</name>
    <dbReference type="NCBI Taxonomy" id="1816689"/>
    <lineage>
        <taxon>Bacteria</taxon>
        <taxon>Pseudomonadati</taxon>
        <taxon>Pseudomonadota</taxon>
        <taxon>Betaproteobacteria</taxon>
        <taxon>Burkholderiales</taxon>
        <taxon>Sutterellaceae</taxon>
        <taxon>Sutterella</taxon>
    </lineage>
</organism>
<keyword evidence="5" id="KW-1185">Reference proteome</keyword>
<dbReference type="InterPro" id="IPR017144">
    <property type="entry name" value="Xaa-Arg_dipeptidase"/>
</dbReference>
<sequence length="439" mass="47291">MDKAALKARVCEIIRERNAEIVELGRSIFAEPELGFKEVKTSAKIKAAFEKLGLECETGWGITGVKARMKGKASKRTVAMLGELDAIVCRTHPNCDAVTGAAHCCGHNVQIANVYAVAAALKEAGAMEYLGGDVVLFAVPAEEYVEIDYRSKLRDEGKLRFLGGKQQIIAEGGFDDCDIAMQMHVAVTDNPEGDMMYAGSCNGFIGKLIEYHGRAAHAAGAPSQGINALNAAMMGIMGVNAIRETFREEDCVRFHPIINAGGDLVNVIPDYVKMESYCRASSVKALSGYNKAINRALKAGGDAIGARCEIKDLPGYLPLAPDAKLAECLRENAAAMMGEKNVFSGVHSAGSTDMGDVSQIMPTVHPWVGCVKGTLHGADYVVDNEEVAYVKCPQALACMIVDLLWDDAEKADEICREFKPVFTKETYCQFLEDLSAGKN</sequence>
<dbReference type="Proteomes" id="UP000715095">
    <property type="component" value="Unassembled WGS sequence"/>
</dbReference>
<dbReference type="InterPro" id="IPR011650">
    <property type="entry name" value="Peptidase_M20_dimer"/>
</dbReference>
<reference evidence="4 5" key="1">
    <citation type="journal article" date="2021" name="Sci. Rep.">
        <title>The distribution of antibiotic resistance genes in chicken gut microbiota commensals.</title>
        <authorList>
            <person name="Juricova H."/>
            <person name="Matiasovicova J."/>
            <person name="Kubasova T."/>
            <person name="Cejkova D."/>
            <person name="Rychlik I."/>
        </authorList>
    </citation>
    <scope>NUCLEOTIDE SEQUENCE [LARGE SCALE GENOMIC DNA]</scope>
    <source>
        <strain evidence="4 5">An829</strain>
    </source>
</reference>
<dbReference type="Gene3D" id="3.40.630.10">
    <property type="entry name" value="Zn peptidases"/>
    <property type="match status" value="1"/>
</dbReference>
<dbReference type="InterPro" id="IPR052030">
    <property type="entry name" value="Peptidase_M20/M20A_hydrolases"/>
</dbReference>
<feature type="domain" description="Peptidase M20 dimerisation" evidence="3">
    <location>
        <begin position="203"/>
        <end position="299"/>
    </location>
</feature>
<accession>A0ABS2DTP1</accession>
<dbReference type="Gene3D" id="3.30.70.360">
    <property type="match status" value="1"/>
</dbReference>
<keyword evidence="1" id="KW-0378">Hydrolase</keyword>
<protein>
    <recommendedName>
        <fullName evidence="2">Peptidase M20 domain-containing protein 2</fullName>
    </recommendedName>
</protein>
<dbReference type="PIRSF" id="PIRSF037226">
    <property type="entry name" value="Amidohydrolase_ACY1L2_prd"/>
    <property type="match status" value="1"/>
</dbReference>
<dbReference type="InterPro" id="IPR002933">
    <property type="entry name" value="Peptidase_M20"/>
</dbReference>
<dbReference type="EMBL" id="JACJJC010000017">
    <property type="protein sequence ID" value="MBM6704721.1"/>
    <property type="molecule type" value="Genomic_DNA"/>
</dbReference>
<name>A0ABS2DTP1_9BURK</name>
<dbReference type="SUPFAM" id="SSF55031">
    <property type="entry name" value="Bacterial exopeptidase dimerisation domain"/>
    <property type="match status" value="1"/>
</dbReference>